<dbReference type="AlphaFoldDB" id="A0A510G9I2"/>
<reference evidence="2 3" key="1">
    <citation type="submission" date="2019-04" db="EMBL/GenBank/DDBJ databases">
        <title>Draft genome sequence of Rickettsia asiatica Maytaro1284.</title>
        <authorList>
            <person name="Thu M."/>
            <person name="Qiu Y."/>
            <person name="Nakao R."/>
        </authorList>
    </citation>
    <scope>NUCLEOTIDE SEQUENCE [LARGE SCALE GENOMIC DNA]</scope>
    <source>
        <strain evidence="2 3">Maytaro1284</strain>
    </source>
</reference>
<keyword evidence="3" id="KW-1185">Reference proteome</keyword>
<dbReference type="EMBL" id="AP019563">
    <property type="protein sequence ID" value="BBJ31415.1"/>
    <property type="molecule type" value="Genomic_DNA"/>
</dbReference>
<name>A0A510G9I2_9RICK</name>
<protein>
    <submittedName>
        <fullName evidence="2">Uncharacterized protein</fullName>
    </submittedName>
</protein>
<evidence type="ECO:0000313" key="2">
    <source>
        <dbReference type="EMBL" id="BBJ31415.1"/>
    </source>
</evidence>
<keyword evidence="1" id="KW-0812">Transmembrane</keyword>
<dbReference type="KEGG" id="ras:RAS_05240"/>
<keyword evidence="1" id="KW-0472">Membrane</keyword>
<dbReference type="Proteomes" id="UP000321183">
    <property type="component" value="Chromosome"/>
</dbReference>
<evidence type="ECO:0000256" key="1">
    <source>
        <dbReference type="SAM" id="Phobius"/>
    </source>
</evidence>
<feature type="transmembrane region" description="Helical" evidence="1">
    <location>
        <begin position="44"/>
        <end position="63"/>
    </location>
</feature>
<evidence type="ECO:0000313" key="3">
    <source>
        <dbReference type="Proteomes" id="UP000321183"/>
    </source>
</evidence>
<organism evidence="2 3">
    <name type="scientific">Rickettsia asiatica</name>
    <dbReference type="NCBI Taxonomy" id="238800"/>
    <lineage>
        <taxon>Bacteria</taxon>
        <taxon>Pseudomonadati</taxon>
        <taxon>Pseudomonadota</taxon>
        <taxon>Alphaproteobacteria</taxon>
        <taxon>Rickettsiales</taxon>
        <taxon>Rickettsiaceae</taxon>
        <taxon>Rickettsieae</taxon>
        <taxon>Rickettsia</taxon>
        <taxon>spotted fever group</taxon>
    </lineage>
</organism>
<gene>
    <name evidence="2" type="ORF">RAS_05240</name>
</gene>
<keyword evidence="1" id="KW-1133">Transmembrane helix</keyword>
<feature type="transmembrane region" description="Helical" evidence="1">
    <location>
        <begin position="20"/>
        <end position="38"/>
    </location>
</feature>
<accession>A0A510G9I2</accession>
<sequence length="65" mass="7387">MPSIFILNQSTKYHSFKKALPSIIIAWICYSFIISMVAALGQLFIVPITFMIGIVEFIFLILYGI</sequence>
<proteinExistence type="predicted"/>